<evidence type="ECO:0000313" key="3">
    <source>
        <dbReference type="Proteomes" id="UP000482960"/>
    </source>
</evidence>
<keyword evidence="1" id="KW-0472">Membrane</keyword>
<reference evidence="2 3" key="2">
    <citation type="submission" date="2020-03" db="EMBL/GenBank/DDBJ databases">
        <authorList>
            <person name="Ichikawa N."/>
            <person name="Kimura A."/>
            <person name="Kitahashi Y."/>
            <person name="Uohara A."/>
        </authorList>
    </citation>
    <scope>NUCLEOTIDE SEQUENCE [LARGE SCALE GENOMIC DNA]</scope>
    <source>
        <strain evidence="2 3">NBRC 108638</strain>
    </source>
</reference>
<dbReference type="RefSeq" id="WP_246277683.1">
    <property type="nucleotide sequence ID" value="NZ_BLPG01000001.1"/>
</dbReference>
<comment type="caution">
    <text evidence="2">The sequence shown here is derived from an EMBL/GenBank/DDBJ whole genome shotgun (WGS) entry which is preliminary data.</text>
</comment>
<dbReference type="Proteomes" id="UP000482960">
    <property type="component" value="Unassembled WGS sequence"/>
</dbReference>
<gene>
    <name evidence="2" type="ORF">Prum_013120</name>
</gene>
<feature type="transmembrane region" description="Helical" evidence="1">
    <location>
        <begin position="110"/>
        <end position="133"/>
    </location>
</feature>
<reference evidence="2 3" key="1">
    <citation type="submission" date="2020-03" db="EMBL/GenBank/DDBJ databases">
        <title>Whole genome shotgun sequence of Phytohabitans rumicis NBRC 108638.</title>
        <authorList>
            <person name="Komaki H."/>
            <person name="Tamura T."/>
        </authorList>
    </citation>
    <scope>NUCLEOTIDE SEQUENCE [LARGE SCALE GENOMIC DNA]</scope>
    <source>
        <strain evidence="2 3">NBRC 108638</strain>
    </source>
</reference>
<proteinExistence type="predicted"/>
<evidence type="ECO:0000256" key="1">
    <source>
        <dbReference type="SAM" id="Phobius"/>
    </source>
</evidence>
<dbReference type="EMBL" id="BLPG01000001">
    <property type="protein sequence ID" value="GFJ87670.1"/>
    <property type="molecule type" value="Genomic_DNA"/>
</dbReference>
<keyword evidence="1" id="KW-1133">Transmembrane helix</keyword>
<keyword evidence="1" id="KW-0812">Transmembrane</keyword>
<evidence type="ECO:0000313" key="2">
    <source>
        <dbReference type="EMBL" id="GFJ87670.1"/>
    </source>
</evidence>
<protein>
    <submittedName>
        <fullName evidence="2">Uncharacterized protein</fullName>
    </submittedName>
</protein>
<sequence length="136" mass="14772">MIVTNPQGGHLRILTKYHWMAFMLALFAPKAVINGHTIALKWGENVIPILLSTHQVEIFVPYLWKFGSATIAVDNTQYAPTIHYSAPVWAFGGGAIGFEPQKHPGLTAAYILYGVLAAVIVLCCCGSFLLSLADNS</sequence>
<name>A0A6V8KWA7_9ACTN</name>
<organism evidence="2 3">
    <name type="scientific">Phytohabitans rumicis</name>
    <dbReference type="NCBI Taxonomy" id="1076125"/>
    <lineage>
        <taxon>Bacteria</taxon>
        <taxon>Bacillati</taxon>
        <taxon>Actinomycetota</taxon>
        <taxon>Actinomycetes</taxon>
        <taxon>Micromonosporales</taxon>
        <taxon>Micromonosporaceae</taxon>
    </lineage>
</organism>
<accession>A0A6V8KWA7</accession>
<keyword evidence="3" id="KW-1185">Reference proteome</keyword>
<dbReference type="AlphaFoldDB" id="A0A6V8KWA7"/>